<organism evidence="1 2">
    <name type="scientific">Heliocybe sulcata</name>
    <dbReference type="NCBI Taxonomy" id="5364"/>
    <lineage>
        <taxon>Eukaryota</taxon>
        <taxon>Fungi</taxon>
        <taxon>Dikarya</taxon>
        <taxon>Basidiomycota</taxon>
        <taxon>Agaricomycotina</taxon>
        <taxon>Agaricomycetes</taxon>
        <taxon>Gloeophyllales</taxon>
        <taxon>Gloeophyllaceae</taxon>
        <taxon>Heliocybe</taxon>
    </lineage>
</organism>
<dbReference type="PANTHER" id="PTHR33266">
    <property type="entry name" value="CHROMOSOME 15, WHOLE GENOME SHOTGUN SEQUENCE"/>
    <property type="match status" value="1"/>
</dbReference>
<proteinExistence type="predicted"/>
<evidence type="ECO:0000313" key="1">
    <source>
        <dbReference type="EMBL" id="TFK50466.1"/>
    </source>
</evidence>
<gene>
    <name evidence="1" type="ORF">OE88DRAFT_1736013</name>
</gene>
<dbReference type="Proteomes" id="UP000305948">
    <property type="component" value="Unassembled WGS sequence"/>
</dbReference>
<protein>
    <submittedName>
        <fullName evidence="1">Uncharacterized protein</fullName>
    </submittedName>
</protein>
<sequence>MNPAGLSTDSGLEKMLVDHTTDERHKEMDKEVEAKMRTFSLPKGQPLSHMAKCCLLSFISMADGLRLLDATEALALLEKYKQGLGQRLDEAWDAGEYKGIRRLVVLSDYHSLPQEPDTSSATTIASEKATEGSWTNRFRGEALVALKNHIAWHWDRGRTYVPYCSVVQSSGTGKSRTVDELSKESFVIPMNLRQPNEKGYPPSDKQLHRFFSVEQLDRLSSAQLFHYVSAFVVALLRECKNALEGKKMAPSQRPEWFRSKMSEGQTMDSHGTYRIQFYNRVVAKAKSLYEGREGSPKSANCSVHDAATDLTSLLGFQGRPEDHRPALYLSFDEAHILTRPGLVEYDDTGPLMTPFAHLRRVLCSLRSFRIFALFLSTTGKISPFMLPKEGHPPDRVQTGRLALIPPFCVLGWDMFVKPEPDRFTLEDVSQLSHQVRLGRPLFASRYISSLSLHREEKVEIQDNLVSFAAQKLIKAEINPDMDLTKAQQLACLALRMPIELMSSTQAERDQVANHMRVCLSASNGFRTILTLNPSEPILSEGAVYVMKNLRNFNSPVALLNVLNGFAVKQGDRGELIALLLLTLARDQAVDSRSARSPGLRTVFGLVPFLRALFKDQDILKATPSRYRCDADRDQKLEDVFADDVLHFNHFVKRHEQEGLDSDVLAGYLSRNAAVMCPDSQAEVAMVLPMVRGGPTTVVSKASQAVILVQVNNDSGYAVTIDENLFEIMDPVKLGVFEESQSERPPIIRIIFALAGETPSTTYVRRQEKASFTAYDIWVSGLSSDVFGVIKDENDDGTWDNLLRASYGWRKMYDDPNPASQRLLKNMNPLAASDEEFWAFTKNAGNNRNRVGYNPSRFRSGAIQLCNPS</sequence>
<dbReference type="AlphaFoldDB" id="A0A5C3N230"/>
<evidence type="ECO:0000313" key="2">
    <source>
        <dbReference type="Proteomes" id="UP000305948"/>
    </source>
</evidence>
<keyword evidence="2" id="KW-1185">Reference proteome</keyword>
<dbReference type="OrthoDB" id="107110at2759"/>
<name>A0A5C3N230_9AGAM</name>
<dbReference type="STRING" id="5364.A0A5C3N230"/>
<dbReference type="EMBL" id="ML213513">
    <property type="protein sequence ID" value="TFK50466.1"/>
    <property type="molecule type" value="Genomic_DNA"/>
</dbReference>
<reference evidence="1 2" key="1">
    <citation type="journal article" date="2019" name="Nat. Ecol. Evol.">
        <title>Megaphylogeny resolves global patterns of mushroom evolution.</title>
        <authorList>
            <person name="Varga T."/>
            <person name="Krizsan K."/>
            <person name="Foldi C."/>
            <person name="Dima B."/>
            <person name="Sanchez-Garcia M."/>
            <person name="Sanchez-Ramirez S."/>
            <person name="Szollosi G.J."/>
            <person name="Szarkandi J.G."/>
            <person name="Papp V."/>
            <person name="Albert L."/>
            <person name="Andreopoulos W."/>
            <person name="Angelini C."/>
            <person name="Antonin V."/>
            <person name="Barry K.W."/>
            <person name="Bougher N.L."/>
            <person name="Buchanan P."/>
            <person name="Buyck B."/>
            <person name="Bense V."/>
            <person name="Catcheside P."/>
            <person name="Chovatia M."/>
            <person name="Cooper J."/>
            <person name="Damon W."/>
            <person name="Desjardin D."/>
            <person name="Finy P."/>
            <person name="Geml J."/>
            <person name="Haridas S."/>
            <person name="Hughes K."/>
            <person name="Justo A."/>
            <person name="Karasinski D."/>
            <person name="Kautmanova I."/>
            <person name="Kiss B."/>
            <person name="Kocsube S."/>
            <person name="Kotiranta H."/>
            <person name="LaButti K.M."/>
            <person name="Lechner B.E."/>
            <person name="Liimatainen K."/>
            <person name="Lipzen A."/>
            <person name="Lukacs Z."/>
            <person name="Mihaltcheva S."/>
            <person name="Morgado L.N."/>
            <person name="Niskanen T."/>
            <person name="Noordeloos M.E."/>
            <person name="Ohm R.A."/>
            <person name="Ortiz-Santana B."/>
            <person name="Ovrebo C."/>
            <person name="Racz N."/>
            <person name="Riley R."/>
            <person name="Savchenko A."/>
            <person name="Shiryaev A."/>
            <person name="Soop K."/>
            <person name="Spirin V."/>
            <person name="Szebenyi C."/>
            <person name="Tomsovsky M."/>
            <person name="Tulloss R.E."/>
            <person name="Uehling J."/>
            <person name="Grigoriev I.V."/>
            <person name="Vagvolgyi C."/>
            <person name="Papp T."/>
            <person name="Martin F.M."/>
            <person name="Miettinen O."/>
            <person name="Hibbett D.S."/>
            <person name="Nagy L.G."/>
        </authorList>
    </citation>
    <scope>NUCLEOTIDE SEQUENCE [LARGE SCALE GENOMIC DNA]</scope>
    <source>
        <strain evidence="1 2">OMC1185</strain>
    </source>
</reference>
<dbReference type="PANTHER" id="PTHR33266:SF1">
    <property type="entry name" value="F-BOX DOMAIN-CONTAINING PROTEIN"/>
    <property type="match status" value="1"/>
</dbReference>
<accession>A0A5C3N230</accession>